<dbReference type="EMBL" id="QGGG01000002">
    <property type="protein sequence ID" value="PWJ85637.1"/>
    <property type="molecule type" value="Genomic_DNA"/>
</dbReference>
<dbReference type="Proteomes" id="UP000245396">
    <property type="component" value="Unassembled WGS sequence"/>
</dbReference>
<name>A0A316CC37_PSESE</name>
<dbReference type="AlphaFoldDB" id="A0A316CC37"/>
<keyword evidence="2" id="KW-1185">Reference proteome</keyword>
<dbReference type="RefSeq" id="WP_170124993.1">
    <property type="nucleotide sequence ID" value="NZ_QGGG01000002.1"/>
</dbReference>
<organism evidence="1 2">
    <name type="scientific">Pseudaminobacter salicylatoxidans</name>
    <dbReference type="NCBI Taxonomy" id="93369"/>
    <lineage>
        <taxon>Bacteria</taxon>
        <taxon>Pseudomonadati</taxon>
        <taxon>Pseudomonadota</taxon>
        <taxon>Alphaproteobacteria</taxon>
        <taxon>Hyphomicrobiales</taxon>
        <taxon>Phyllobacteriaceae</taxon>
        <taxon>Pseudaminobacter</taxon>
    </lineage>
</organism>
<accession>A0A316CC37</accession>
<reference evidence="1 2" key="1">
    <citation type="submission" date="2018-05" db="EMBL/GenBank/DDBJ databases">
        <title>Genomic Encyclopedia of Type Strains, Phase IV (KMG-IV): sequencing the most valuable type-strain genomes for metagenomic binning, comparative biology and taxonomic classification.</title>
        <authorList>
            <person name="Goeker M."/>
        </authorList>
    </citation>
    <scope>NUCLEOTIDE SEQUENCE [LARGE SCALE GENOMIC DNA]</scope>
    <source>
        <strain evidence="1 2">DSM 6986</strain>
    </source>
</reference>
<evidence type="ECO:0000313" key="2">
    <source>
        <dbReference type="Proteomes" id="UP000245396"/>
    </source>
</evidence>
<gene>
    <name evidence="1" type="ORF">C7441_10279</name>
</gene>
<proteinExistence type="predicted"/>
<comment type="caution">
    <text evidence="1">The sequence shown here is derived from an EMBL/GenBank/DDBJ whole genome shotgun (WGS) entry which is preliminary data.</text>
</comment>
<evidence type="ECO:0000313" key="1">
    <source>
        <dbReference type="EMBL" id="PWJ85637.1"/>
    </source>
</evidence>
<sequence length="78" mass="9000">MQFQGDLIQENLKIGGRSAIWQRYEEATVCQRRPADPMDPGDAADLSIMGLLQGFPVRVTLPFRRPFIFPMRHLRKTN</sequence>
<protein>
    <submittedName>
        <fullName evidence="1">Uncharacterized protein</fullName>
    </submittedName>
</protein>